<feature type="DNA-binding region" description="H-T-H motif" evidence="2">
    <location>
        <begin position="24"/>
        <end position="43"/>
    </location>
</feature>
<dbReference type="Pfam" id="PF00440">
    <property type="entry name" value="TetR_N"/>
    <property type="match status" value="1"/>
</dbReference>
<protein>
    <submittedName>
        <fullName evidence="4">TetR/AcrR family transcriptional regulator</fullName>
    </submittedName>
</protein>
<dbReference type="Gene3D" id="1.10.357.10">
    <property type="entry name" value="Tetracycline Repressor, domain 2"/>
    <property type="match status" value="1"/>
</dbReference>
<dbReference type="EMBL" id="BAABJX010000024">
    <property type="protein sequence ID" value="GAA4831185.1"/>
    <property type="molecule type" value="Genomic_DNA"/>
</dbReference>
<dbReference type="InterPro" id="IPR009057">
    <property type="entry name" value="Homeodomain-like_sf"/>
</dbReference>
<reference evidence="5" key="1">
    <citation type="journal article" date="2019" name="Int. J. Syst. Evol. Microbiol.">
        <title>The Global Catalogue of Microorganisms (GCM) 10K type strain sequencing project: providing services to taxonomists for standard genome sequencing and annotation.</title>
        <authorList>
            <consortium name="The Broad Institute Genomics Platform"/>
            <consortium name="The Broad Institute Genome Sequencing Center for Infectious Disease"/>
            <person name="Wu L."/>
            <person name="Ma J."/>
        </authorList>
    </citation>
    <scope>NUCLEOTIDE SEQUENCE [LARGE SCALE GENOMIC DNA]</scope>
    <source>
        <strain evidence="5">JCM 18326</strain>
    </source>
</reference>
<keyword evidence="5" id="KW-1185">Reference proteome</keyword>
<keyword evidence="1 2" id="KW-0238">DNA-binding</keyword>
<accession>A0ABP9D9V8</accession>
<dbReference type="InterPro" id="IPR001647">
    <property type="entry name" value="HTH_TetR"/>
</dbReference>
<dbReference type="Gene3D" id="1.10.10.60">
    <property type="entry name" value="Homeodomain-like"/>
    <property type="match status" value="1"/>
</dbReference>
<dbReference type="PANTHER" id="PTHR43479:SF11">
    <property type="entry name" value="ACREF_ENVCD OPERON REPRESSOR-RELATED"/>
    <property type="match status" value="1"/>
</dbReference>
<evidence type="ECO:0000256" key="1">
    <source>
        <dbReference type="ARBA" id="ARBA00023125"/>
    </source>
</evidence>
<dbReference type="InterPro" id="IPR036271">
    <property type="entry name" value="Tet_transcr_reg_TetR-rel_C_sf"/>
</dbReference>
<name>A0ABP9D9V8_9BACT</name>
<evidence type="ECO:0000259" key="3">
    <source>
        <dbReference type="PROSITE" id="PS50977"/>
    </source>
</evidence>
<feature type="domain" description="HTH tetR-type" evidence="3">
    <location>
        <begin position="1"/>
        <end position="61"/>
    </location>
</feature>
<dbReference type="Proteomes" id="UP001500298">
    <property type="component" value="Unassembled WGS sequence"/>
</dbReference>
<proteinExistence type="predicted"/>
<dbReference type="InterPro" id="IPR050624">
    <property type="entry name" value="HTH-type_Tx_Regulator"/>
</dbReference>
<gene>
    <name evidence="4" type="ORF">GCM10023331_15540</name>
</gene>
<dbReference type="RefSeq" id="WP_345370688.1">
    <property type="nucleotide sequence ID" value="NZ_BAABJX010000024.1"/>
</dbReference>
<dbReference type="PRINTS" id="PR00455">
    <property type="entry name" value="HTHTETR"/>
</dbReference>
<organism evidence="4 5">
    <name type="scientific">Algivirga pacifica</name>
    <dbReference type="NCBI Taxonomy" id="1162670"/>
    <lineage>
        <taxon>Bacteria</taxon>
        <taxon>Pseudomonadati</taxon>
        <taxon>Bacteroidota</taxon>
        <taxon>Cytophagia</taxon>
        <taxon>Cytophagales</taxon>
        <taxon>Flammeovirgaceae</taxon>
        <taxon>Algivirga</taxon>
    </lineage>
</organism>
<evidence type="ECO:0000313" key="4">
    <source>
        <dbReference type="EMBL" id="GAA4831185.1"/>
    </source>
</evidence>
<dbReference type="SUPFAM" id="SSF46689">
    <property type="entry name" value="Homeodomain-like"/>
    <property type="match status" value="1"/>
</dbReference>
<comment type="caution">
    <text evidence="4">The sequence shown here is derived from an EMBL/GenBank/DDBJ whole genome shotgun (WGS) entry which is preliminary data.</text>
</comment>
<sequence>MDTKKRIEEVAESLFMRYGLRAVTMDDIASELGMSKKTIYQFYKDKKSLVEEVMLVKIQEEEQVIERIMEDSSNAIENFVKVSDYLKKVLATINPVVFWDVEKYYPEAWKHYCQNKEKHCKVFQEILEQGIREGLFRPEINTNIIARLRLQMVDMGFNQDIYPSSEFNLVEVQSQFIEHFIRGVVTEKGMELLQRYQEQELIGPRH</sequence>
<dbReference type="PANTHER" id="PTHR43479">
    <property type="entry name" value="ACREF/ENVCD OPERON REPRESSOR-RELATED"/>
    <property type="match status" value="1"/>
</dbReference>
<evidence type="ECO:0000313" key="5">
    <source>
        <dbReference type="Proteomes" id="UP001500298"/>
    </source>
</evidence>
<evidence type="ECO:0000256" key="2">
    <source>
        <dbReference type="PROSITE-ProRule" id="PRU00335"/>
    </source>
</evidence>
<dbReference type="PROSITE" id="PS50977">
    <property type="entry name" value="HTH_TETR_2"/>
    <property type="match status" value="1"/>
</dbReference>
<dbReference type="SUPFAM" id="SSF48498">
    <property type="entry name" value="Tetracyclin repressor-like, C-terminal domain"/>
    <property type="match status" value="1"/>
</dbReference>